<evidence type="ECO:0000313" key="9">
    <source>
        <dbReference type="Proteomes" id="UP001385951"/>
    </source>
</evidence>
<dbReference type="InterPro" id="IPR001128">
    <property type="entry name" value="Cyt_P450"/>
</dbReference>
<dbReference type="PRINTS" id="PR00465">
    <property type="entry name" value="EP450IV"/>
</dbReference>
<dbReference type="Pfam" id="PF00067">
    <property type="entry name" value="p450"/>
    <property type="match status" value="1"/>
</dbReference>
<keyword evidence="9" id="KW-1185">Reference proteome</keyword>
<dbReference type="PANTHER" id="PTHR24304:SF2">
    <property type="entry name" value="24-HYDROXYCHOLESTEROL 7-ALPHA-HYDROXYLASE"/>
    <property type="match status" value="1"/>
</dbReference>
<keyword evidence="5 6" id="KW-0408">Iron</keyword>
<dbReference type="EMBL" id="JASBNA010000004">
    <property type="protein sequence ID" value="KAK7692493.1"/>
    <property type="molecule type" value="Genomic_DNA"/>
</dbReference>
<comment type="similarity">
    <text evidence="2">Belongs to the cytochrome P450 family.</text>
</comment>
<organism evidence="8 9">
    <name type="scientific">Cerrena zonata</name>
    <dbReference type="NCBI Taxonomy" id="2478898"/>
    <lineage>
        <taxon>Eukaryota</taxon>
        <taxon>Fungi</taxon>
        <taxon>Dikarya</taxon>
        <taxon>Basidiomycota</taxon>
        <taxon>Agaricomycotina</taxon>
        <taxon>Agaricomycetes</taxon>
        <taxon>Polyporales</taxon>
        <taxon>Cerrenaceae</taxon>
        <taxon>Cerrena</taxon>
    </lineage>
</organism>
<dbReference type="InterPro" id="IPR002403">
    <property type="entry name" value="Cyt_P450_E_grp-IV"/>
</dbReference>
<feature type="chain" id="PRO_5043855493" description="Cytochrome P450" evidence="7">
    <location>
        <begin position="23"/>
        <end position="505"/>
    </location>
</feature>
<dbReference type="InterPro" id="IPR036396">
    <property type="entry name" value="Cyt_P450_sf"/>
</dbReference>
<dbReference type="PANTHER" id="PTHR24304">
    <property type="entry name" value="CYTOCHROME P450 FAMILY 7"/>
    <property type="match status" value="1"/>
</dbReference>
<evidence type="ECO:0000256" key="3">
    <source>
        <dbReference type="ARBA" id="ARBA00022617"/>
    </source>
</evidence>
<dbReference type="GO" id="GO:0008395">
    <property type="term" value="F:steroid hydroxylase activity"/>
    <property type="evidence" value="ECO:0007669"/>
    <property type="project" value="TreeGrafter"/>
</dbReference>
<protein>
    <recommendedName>
        <fullName evidence="10">Cytochrome P450</fullName>
    </recommendedName>
</protein>
<comment type="cofactor">
    <cofactor evidence="1 6">
        <name>heme</name>
        <dbReference type="ChEBI" id="CHEBI:30413"/>
    </cofactor>
</comment>
<keyword evidence="4 6" id="KW-0479">Metal-binding</keyword>
<dbReference type="SUPFAM" id="SSF48264">
    <property type="entry name" value="Cytochrome P450"/>
    <property type="match status" value="1"/>
</dbReference>
<comment type="caution">
    <text evidence="8">The sequence shown here is derived from an EMBL/GenBank/DDBJ whole genome shotgun (WGS) entry which is preliminary data.</text>
</comment>
<sequence>MTAVVLLLFIVLFGLWLDVRDGVHRRLKIPSSVSIFMPWYDDAIRFGLDPIGFLRRQQTQRGSTYQVRLAGRRVIVANDLDGILRIVRDTPKTLHMPDQQVLEALGGVKEHIPVTLIDRLTTYVARTFSNRTIPVFSPTFNTHLWRHIQNFTLSSPTERIPLQRFVGKALYDAVSVAIFGEHFPLDSYEEFQTVDAKMSRLFGPTIFIPRTVSEARNILKAKMGTYFEECWDDEVGVKDIPDGITQMIRSLRDAKSFIRPEDAQGAFVMFLFGLHSNTHRIVAWLFLHLLSDSRAFLRVRREIDHAIDVEFGDLETLLSAPPQRLGVSSFPLLESAIMETLRLWNAAVMIRDVLEDTEFSSDDLTPSLMAHAGDVVIGNSYAVNMSEEVFEDPDTFQVDRFVGCSAAKEEDGKSRTVPLGIFGGGTHVCKGREFALYEVKIFLILCLRLLDITAETTSGNPIDGLPLEADASRTVPSFVMYPKDEVFVRVAKRTWKTTFVSGSNL</sequence>
<feature type="signal peptide" evidence="7">
    <location>
        <begin position="1"/>
        <end position="22"/>
    </location>
</feature>
<proteinExistence type="inferred from homology"/>
<evidence type="ECO:0000256" key="2">
    <source>
        <dbReference type="ARBA" id="ARBA00010617"/>
    </source>
</evidence>
<dbReference type="GO" id="GO:0020037">
    <property type="term" value="F:heme binding"/>
    <property type="evidence" value="ECO:0007669"/>
    <property type="project" value="InterPro"/>
</dbReference>
<dbReference type="InterPro" id="IPR050529">
    <property type="entry name" value="CYP450_sterol_14alpha_dmase"/>
</dbReference>
<dbReference type="AlphaFoldDB" id="A0AAW0GQI9"/>
<evidence type="ECO:0000256" key="1">
    <source>
        <dbReference type="ARBA" id="ARBA00001971"/>
    </source>
</evidence>
<accession>A0AAW0GQI9</accession>
<dbReference type="Proteomes" id="UP001385951">
    <property type="component" value="Unassembled WGS sequence"/>
</dbReference>
<evidence type="ECO:0008006" key="10">
    <source>
        <dbReference type="Google" id="ProtNLM"/>
    </source>
</evidence>
<keyword evidence="3 6" id="KW-0349">Heme</keyword>
<dbReference type="Gene3D" id="1.10.630.10">
    <property type="entry name" value="Cytochrome P450"/>
    <property type="match status" value="1"/>
</dbReference>
<name>A0AAW0GQI9_9APHY</name>
<evidence type="ECO:0000256" key="4">
    <source>
        <dbReference type="ARBA" id="ARBA00022723"/>
    </source>
</evidence>
<evidence type="ECO:0000256" key="6">
    <source>
        <dbReference type="PIRSR" id="PIRSR602403-1"/>
    </source>
</evidence>
<feature type="binding site" description="axial binding residue" evidence="6">
    <location>
        <position position="429"/>
    </location>
    <ligand>
        <name>heme</name>
        <dbReference type="ChEBI" id="CHEBI:30413"/>
    </ligand>
    <ligandPart>
        <name>Fe</name>
        <dbReference type="ChEBI" id="CHEBI:18248"/>
    </ligandPart>
</feature>
<evidence type="ECO:0000256" key="7">
    <source>
        <dbReference type="SAM" id="SignalP"/>
    </source>
</evidence>
<gene>
    <name evidence="8" type="ORF">QCA50_004118</name>
</gene>
<keyword evidence="7" id="KW-0732">Signal</keyword>
<evidence type="ECO:0000313" key="8">
    <source>
        <dbReference type="EMBL" id="KAK7692493.1"/>
    </source>
</evidence>
<dbReference type="GO" id="GO:0016705">
    <property type="term" value="F:oxidoreductase activity, acting on paired donors, with incorporation or reduction of molecular oxygen"/>
    <property type="evidence" value="ECO:0007669"/>
    <property type="project" value="InterPro"/>
</dbReference>
<reference evidence="8 9" key="1">
    <citation type="submission" date="2022-09" db="EMBL/GenBank/DDBJ databases">
        <authorList>
            <person name="Palmer J.M."/>
        </authorList>
    </citation>
    <scope>NUCLEOTIDE SEQUENCE [LARGE SCALE GENOMIC DNA]</scope>
    <source>
        <strain evidence="8 9">DSM 7382</strain>
    </source>
</reference>
<dbReference type="GO" id="GO:0005506">
    <property type="term" value="F:iron ion binding"/>
    <property type="evidence" value="ECO:0007669"/>
    <property type="project" value="InterPro"/>
</dbReference>
<evidence type="ECO:0000256" key="5">
    <source>
        <dbReference type="ARBA" id="ARBA00023004"/>
    </source>
</evidence>